<evidence type="ECO:0000313" key="2">
    <source>
        <dbReference type="Proteomes" id="UP001279642"/>
    </source>
</evidence>
<sequence length="42" mass="4197">MPFAGRALIAVAIGAAGLSGPAGARAQEIGRYAEEILKEAAQ</sequence>
<organism evidence="1 2">
    <name type="scientific">Dongia soli</name>
    <dbReference type="NCBI Taxonomy" id="600628"/>
    <lineage>
        <taxon>Bacteria</taxon>
        <taxon>Pseudomonadati</taxon>
        <taxon>Pseudomonadota</taxon>
        <taxon>Alphaproteobacteria</taxon>
        <taxon>Rhodospirillales</taxon>
        <taxon>Dongiaceae</taxon>
        <taxon>Dongia</taxon>
    </lineage>
</organism>
<proteinExistence type="predicted"/>
<keyword evidence="2" id="KW-1185">Reference proteome</keyword>
<reference evidence="1 2" key="1">
    <citation type="journal article" date="2016" name="Antonie Van Leeuwenhoek">
        <title>Dongia soli sp. nov., isolated from soil from Dokdo, Korea.</title>
        <authorList>
            <person name="Kim D.U."/>
            <person name="Lee H."/>
            <person name="Kim H."/>
            <person name="Kim S.G."/>
            <person name="Ka J.O."/>
        </authorList>
    </citation>
    <scope>NUCLEOTIDE SEQUENCE [LARGE SCALE GENOMIC DNA]</scope>
    <source>
        <strain evidence="1 2">D78</strain>
    </source>
</reference>
<name>A0ABU5EFS1_9PROT</name>
<dbReference type="Proteomes" id="UP001279642">
    <property type="component" value="Unassembled WGS sequence"/>
</dbReference>
<comment type="caution">
    <text evidence="1">The sequence shown here is derived from an EMBL/GenBank/DDBJ whole genome shotgun (WGS) entry which is preliminary data.</text>
</comment>
<evidence type="ECO:0000313" key="1">
    <source>
        <dbReference type="EMBL" id="MDY0884955.1"/>
    </source>
</evidence>
<accession>A0ABU5EFS1</accession>
<dbReference type="RefSeq" id="WP_320510029.1">
    <property type="nucleotide sequence ID" value="NZ_JAXCLW010000007.1"/>
</dbReference>
<dbReference type="EMBL" id="JAXCLW010000007">
    <property type="protein sequence ID" value="MDY0884955.1"/>
    <property type="molecule type" value="Genomic_DNA"/>
</dbReference>
<gene>
    <name evidence="1" type="ORF">SMD27_19075</name>
</gene>
<protein>
    <submittedName>
        <fullName evidence="1">Uncharacterized protein</fullName>
    </submittedName>
</protein>